<dbReference type="GO" id="GO:0016407">
    <property type="term" value="F:acetyltransferase activity"/>
    <property type="evidence" value="ECO:0007669"/>
    <property type="project" value="TreeGrafter"/>
</dbReference>
<proteinExistence type="predicted"/>
<protein>
    <submittedName>
        <fullName evidence="5">Dihydrolipoamide acyltransferase</fullName>
    </submittedName>
</protein>
<dbReference type="Proteomes" id="UP000193928">
    <property type="component" value="Unassembled WGS sequence"/>
</dbReference>
<evidence type="ECO:0000256" key="3">
    <source>
        <dbReference type="ARBA" id="ARBA00023315"/>
    </source>
</evidence>
<evidence type="ECO:0000313" key="6">
    <source>
        <dbReference type="Proteomes" id="UP000193928"/>
    </source>
</evidence>
<sequence>MIEIRMPKPGDAITEAELIRLHVADGDRVDEGDPLYQIATDKVEMDIEAPAAGVVAWKVKAGNTYDVGDLLAVIDDQ</sequence>
<evidence type="ECO:0000259" key="4">
    <source>
        <dbReference type="PROSITE" id="PS50968"/>
    </source>
</evidence>
<dbReference type="AlphaFoldDB" id="A0A1X1XBY2"/>
<dbReference type="EMBL" id="LQOY01000014">
    <property type="protein sequence ID" value="ORV96334.1"/>
    <property type="molecule type" value="Genomic_DNA"/>
</dbReference>
<dbReference type="Gene3D" id="2.40.50.100">
    <property type="match status" value="1"/>
</dbReference>
<dbReference type="GO" id="GO:0005737">
    <property type="term" value="C:cytoplasm"/>
    <property type="evidence" value="ECO:0007669"/>
    <property type="project" value="TreeGrafter"/>
</dbReference>
<keyword evidence="2 5" id="KW-0808">Transferase</keyword>
<dbReference type="OrthoDB" id="9805770at2"/>
<comment type="cofactor">
    <cofactor evidence="1">
        <name>(R)-lipoate</name>
        <dbReference type="ChEBI" id="CHEBI:83088"/>
    </cofactor>
</comment>
<organism evidence="5 6">
    <name type="scientific">Mycobacterium gordonae</name>
    <dbReference type="NCBI Taxonomy" id="1778"/>
    <lineage>
        <taxon>Bacteria</taxon>
        <taxon>Bacillati</taxon>
        <taxon>Actinomycetota</taxon>
        <taxon>Actinomycetes</taxon>
        <taxon>Mycobacteriales</taxon>
        <taxon>Mycobacteriaceae</taxon>
        <taxon>Mycobacterium</taxon>
    </lineage>
</organism>
<dbReference type="RefSeq" id="WP_082986264.1">
    <property type="nucleotide sequence ID" value="NZ_JACKSU010000052.1"/>
</dbReference>
<feature type="domain" description="Lipoyl-binding" evidence="4">
    <location>
        <begin position="1"/>
        <end position="75"/>
    </location>
</feature>
<keyword evidence="3 5" id="KW-0012">Acyltransferase</keyword>
<accession>A0A1X1XBY2</accession>
<evidence type="ECO:0000256" key="1">
    <source>
        <dbReference type="ARBA" id="ARBA00001938"/>
    </source>
</evidence>
<dbReference type="PROSITE" id="PS50968">
    <property type="entry name" value="BIOTINYL_LIPOYL"/>
    <property type="match status" value="1"/>
</dbReference>
<dbReference type="PANTHER" id="PTHR43178">
    <property type="entry name" value="DIHYDROLIPOAMIDE ACETYLTRANSFERASE COMPONENT OF PYRUVATE DEHYDROGENASE COMPLEX"/>
    <property type="match status" value="1"/>
</dbReference>
<dbReference type="SUPFAM" id="SSF51230">
    <property type="entry name" value="Single hybrid motif"/>
    <property type="match status" value="1"/>
</dbReference>
<name>A0A1X1XBY2_MYCGO</name>
<dbReference type="CDD" id="cd06849">
    <property type="entry name" value="lipoyl_domain"/>
    <property type="match status" value="1"/>
</dbReference>
<dbReference type="PANTHER" id="PTHR43178:SF5">
    <property type="entry name" value="LIPOAMIDE ACYLTRANSFERASE COMPONENT OF BRANCHED-CHAIN ALPHA-KETO ACID DEHYDROGENASE COMPLEX, MITOCHONDRIAL"/>
    <property type="match status" value="1"/>
</dbReference>
<comment type="caution">
    <text evidence="5">The sequence shown here is derived from an EMBL/GenBank/DDBJ whole genome shotgun (WGS) entry which is preliminary data.</text>
</comment>
<gene>
    <name evidence="5" type="ORF">AWC08_12805</name>
</gene>
<dbReference type="InterPro" id="IPR011053">
    <property type="entry name" value="Single_hybrid_motif"/>
</dbReference>
<evidence type="ECO:0000256" key="2">
    <source>
        <dbReference type="ARBA" id="ARBA00022679"/>
    </source>
</evidence>
<dbReference type="InterPro" id="IPR050743">
    <property type="entry name" value="2-oxoacid_DH_E2_comp"/>
</dbReference>
<evidence type="ECO:0000313" key="5">
    <source>
        <dbReference type="EMBL" id="ORV96334.1"/>
    </source>
</evidence>
<reference evidence="5 6" key="1">
    <citation type="submission" date="2016-01" db="EMBL/GenBank/DDBJ databases">
        <title>The new phylogeny of the genus Mycobacterium.</title>
        <authorList>
            <person name="Tarcisio F."/>
            <person name="Conor M."/>
            <person name="Antonella G."/>
            <person name="Elisabetta G."/>
            <person name="Giulia F.S."/>
            <person name="Sara T."/>
            <person name="Anna F."/>
            <person name="Clotilde B."/>
            <person name="Roberto B."/>
            <person name="Veronica D.S."/>
            <person name="Fabio R."/>
            <person name="Monica P."/>
            <person name="Olivier J."/>
            <person name="Enrico T."/>
            <person name="Nicola S."/>
        </authorList>
    </citation>
    <scope>NUCLEOTIDE SEQUENCE [LARGE SCALE GENOMIC DNA]</scope>
    <source>
        <strain evidence="5 6">DSM 44160</strain>
    </source>
</reference>
<keyword evidence="6" id="KW-1185">Reference proteome</keyword>
<dbReference type="Pfam" id="PF00364">
    <property type="entry name" value="Biotin_lipoyl"/>
    <property type="match status" value="1"/>
</dbReference>
<dbReference type="GO" id="GO:0031405">
    <property type="term" value="F:lipoic acid binding"/>
    <property type="evidence" value="ECO:0007669"/>
    <property type="project" value="TreeGrafter"/>
</dbReference>
<dbReference type="InterPro" id="IPR000089">
    <property type="entry name" value="Biotin_lipoyl"/>
</dbReference>